<reference evidence="2" key="1">
    <citation type="journal article" date="2019" name="Int. J. Syst. Evol. Microbiol.">
        <title>The Global Catalogue of Microorganisms (GCM) 10K type strain sequencing project: providing services to taxonomists for standard genome sequencing and annotation.</title>
        <authorList>
            <consortium name="The Broad Institute Genomics Platform"/>
            <consortium name="The Broad Institute Genome Sequencing Center for Infectious Disease"/>
            <person name="Wu L."/>
            <person name="Ma J."/>
        </authorList>
    </citation>
    <scope>NUCLEOTIDE SEQUENCE [LARGE SCALE GENOMIC DNA]</scope>
    <source>
        <strain evidence="2">CGMCC 1.15480</strain>
    </source>
</reference>
<protein>
    <recommendedName>
        <fullName evidence="3">Flavin-nucleotide-binding protein</fullName>
    </recommendedName>
</protein>
<dbReference type="InterPro" id="IPR024747">
    <property type="entry name" value="Pyridox_Oxase-rel"/>
</dbReference>
<dbReference type="InterPro" id="IPR012349">
    <property type="entry name" value="Split_barrel_FMN-bd"/>
</dbReference>
<dbReference type="EMBL" id="BMJI01000003">
    <property type="protein sequence ID" value="GGC84167.1"/>
    <property type="molecule type" value="Genomic_DNA"/>
</dbReference>
<evidence type="ECO:0000313" key="1">
    <source>
        <dbReference type="EMBL" id="GGC84167.1"/>
    </source>
</evidence>
<gene>
    <name evidence="1" type="ORF">GCM10011512_08730</name>
</gene>
<dbReference type="SUPFAM" id="SSF50475">
    <property type="entry name" value="FMN-binding split barrel"/>
    <property type="match status" value="1"/>
</dbReference>
<organism evidence="1 2">
    <name type="scientific">Tersicoccus solisilvae</name>
    <dbReference type="NCBI Taxonomy" id="1882339"/>
    <lineage>
        <taxon>Bacteria</taxon>
        <taxon>Bacillati</taxon>
        <taxon>Actinomycetota</taxon>
        <taxon>Actinomycetes</taxon>
        <taxon>Micrococcales</taxon>
        <taxon>Micrococcaceae</taxon>
        <taxon>Tersicoccus</taxon>
    </lineage>
</organism>
<evidence type="ECO:0000313" key="2">
    <source>
        <dbReference type="Proteomes" id="UP000597761"/>
    </source>
</evidence>
<dbReference type="Proteomes" id="UP000597761">
    <property type="component" value="Unassembled WGS sequence"/>
</dbReference>
<dbReference type="Pfam" id="PF12900">
    <property type="entry name" value="Pyridox_ox_2"/>
    <property type="match status" value="1"/>
</dbReference>
<name>A0ABQ1NS73_9MICC</name>
<comment type="caution">
    <text evidence="1">The sequence shown here is derived from an EMBL/GenBank/DDBJ whole genome shotgun (WGS) entry which is preliminary data.</text>
</comment>
<evidence type="ECO:0008006" key="3">
    <source>
        <dbReference type="Google" id="ProtNLM"/>
    </source>
</evidence>
<accession>A0ABQ1NS73</accession>
<dbReference type="Gene3D" id="2.30.110.10">
    <property type="entry name" value="Electron Transport, Fmn-binding Protein, Chain A"/>
    <property type="match status" value="1"/>
</dbReference>
<proteinExistence type="predicted"/>
<sequence>MEQLPEHACWEALRSAEVGRLAVVVEDHPEIFPVNFVVDHGTVVFRSAEGSKVDAALSGRALAFEADGVSNGQAWSVMVKGFAEWPHDVDDAVAAAALPLFPWQAGEKNRFVRVVPTEVSGRRFAVRTAD</sequence>
<keyword evidence="2" id="KW-1185">Reference proteome</keyword>